<evidence type="ECO:0000313" key="3">
    <source>
        <dbReference type="Proteomes" id="UP000295313"/>
    </source>
</evidence>
<keyword evidence="1" id="KW-1133">Transmembrane helix</keyword>
<keyword evidence="3" id="KW-1185">Reference proteome</keyword>
<accession>A0A4R8I9L3</accession>
<dbReference type="InterPro" id="IPR024294">
    <property type="entry name" value="DUF3810"/>
</dbReference>
<dbReference type="AlphaFoldDB" id="A0A4R8I9L3"/>
<dbReference type="RefSeq" id="WP_133943986.1">
    <property type="nucleotide sequence ID" value="NZ_SOEO01000002.1"/>
</dbReference>
<dbReference type="OrthoDB" id="1048788at2"/>
<name>A0A4R8I9L3_9FLAO</name>
<keyword evidence="1" id="KW-0472">Membrane</keyword>
<evidence type="ECO:0000256" key="1">
    <source>
        <dbReference type="SAM" id="Phobius"/>
    </source>
</evidence>
<keyword evidence="1" id="KW-0812">Transmembrane</keyword>
<feature type="transmembrane region" description="Helical" evidence="1">
    <location>
        <begin position="92"/>
        <end position="112"/>
    </location>
</feature>
<evidence type="ECO:0000313" key="2">
    <source>
        <dbReference type="EMBL" id="TDX83931.1"/>
    </source>
</evidence>
<reference evidence="2 3" key="1">
    <citation type="submission" date="2019-03" db="EMBL/GenBank/DDBJ databases">
        <title>Genomic Encyclopedia of Type Strains, Phase III (KMG-III): the genomes of soil and plant-associated and newly described type strains.</title>
        <authorList>
            <person name="Whitman W."/>
        </authorList>
    </citation>
    <scope>NUCLEOTIDE SEQUENCE [LARGE SCALE GENOMIC DNA]</scope>
    <source>
        <strain evidence="2 3">CGMCC 1.12802</strain>
    </source>
</reference>
<gene>
    <name evidence="2" type="ORF">B0I22_1519</name>
</gene>
<dbReference type="Proteomes" id="UP000295313">
    <property type="component" value="Unassembled WGS sequence"/>
</dbReference>
<protein>
    <submittedName>
        <fullName evidence="2">Uncharacterized protein DUF3810</fullName>
    </submittedName>
</protein>
<sequence>MEDTKKNIFLKNKSWAIILVAQFLLFFILSKIDFAIHFFSDFFEWKKKFHIMLFSGVRISVGDIIYPLAFLFLIYSLIQIIKNRKSSTLKHLLIFLNTTYFIYQFFWGMLYFQPLLIKKISRTEVEISNDNLKQLASKYLKLCQETREKVSEDDNGIFKINDIQKIKEDILKLQNHLPKQINQKKAVPVLSVKSSLYDKFMNKTGILGYYNPFSAEAQYNPNLPATNIPFTLAHEMAHQLGYAREQEASFIAYLCVKNSDNLDLQYSTRLYVLKGLLRALSQDKRNNDFILNLTSQYSEKMKRDRKKEVEFYESNEGIISDFFGITNELFLKSNQQEGRITYSYFINLVLAYEQQ</sequence>
<comment type="caution">
    <text evidence="2">The sequence shown here is derived from an EMBL/GenBank/DDBJ whole genome shotgun (WGS) entry which is preliminary data.</text>
</comment>
<dbReference type="Pfam" id="PF12725">
    <property type="entry name" value="DUF3810"/>
    <property type="match status" value="1"/>
</dbReference>
<feature type="transmembrane region" description="Helical" evidence="1">
    <location>
        <begin position="59"/>
        <end position="80"/>
    </location>
</feature>
<feature type="transmembrane region" description="Helical" evidence="1">
    <location>
        <begin position="15"/>
        <end position="39"/>
    </location>
</feature>
<dbReference type="EMBL" id="SOEO01000002">
    <property type="protein sequence ID" value="TDX83931.1"/>
    <property type="molecule type" value="Genomic_DNA"/>
</dbReference>
<proteinExistence type="predicted"/>
<organism evidence="2 3">
    <name type="scientific">Epilithonimonas xixisoli</name>
    <dbReference type="NCBI Taxonomy" id="1476462"/>
    <lineage>
        <taxon>Bacteria</taxon>
        <taxon>Pseudomonadati</taxon>
        <taxon>Bacteroidota</taxon>
        <taxon>Flavobacteriia</taxon>
        <taxon>Flavobacteriales</taxon>
        <taxon>Weeksellaceae</taxon>
        <taxon>Chryseobacterium group</taxon>
        <taxon>Epilithonimonas</taxon>
    </lineage>
</organism>